<dbReference type="AlphaFoldDB" id="A0A9Q4B403"/>
<dbReference type="InterPro" id="IPR019963">
    <property type="entry name" value="FL_hydrolase_MqnB"/>
</dbReference>
<dbReference type="NCBIfam" id="TIGR03664">
    <property type="entry name" value="fut_nucase"/>
    <property type="match status" value="1"/>
</dbReference>
<dbReference type="Gene3D" id="3.40.50.1580">
    <property type="entry name" value="Nucleoside phosphorylase domain"/>
    <property type="match status" value="1"/>
</dbReference>
<dbReference type="GO" id="GO:0005829">
    <property type="term" value="C:cytosol"/>
    <property type="evidence" value="ECO:0007669"/>
    <property type="project" value="TreeGrafter"/>
</dbReference>
<comment type="similarity">
    <text evidence="1">Belongs to the PNP/UDP phosphorylase family. Futalosine hydrolase subfamily.</text>
</comment>
<evidence type="ECO:0000259" key="3">
    <source>
        <dbReference type="Pfam" id="PF01048"/>
    </source>
</evidence>
<gene>
    <name evidence="1" type="primary">mqnB</name>
    <name evidence="4" type="ORF">HXA33_15360</name>
</gene>
<accession>A0A9Q4B403</accession>
<dbReference type="CDD" id="cd17766">
    <property type="entry name" value="futalosine_nucleosidase_MqnB"/>
    <property type="match status" value="1"/>
</dbReference>
<dbReference type="GO" id="GO:0009234">
    <property type="term" value="P:menaquinone biosynthetic process"/>
    <property type="evidence" value="ECO:0007669"/>
    <property type="project" value="UniProtKB-UniRule"/>
</dbReference>
<dbReference type="GO" id="GO:0008782">
    <property type="term" value="F:adenosylhomocysteine nucleosidase activity"/>
    <property type="evidence" value="ECO:0007669"/>
    <property type="project" value="TreeGrafter"/>
</dbReference>
<feature type="domain" description="Nucleoside phosphorylase" evidence="3">
    <location>
        <begin position="37"/>
        <end position="215"/>
    </location>
</feature>
<sequence length="220" mass="23182">MEQLAKHVLIVTSVDAEKNAVLSGLQNKNTLNIDVQTVGVGAVTAAVNTANLLAKHSYDVVINMGVAGGFPNKANIGDAVIATDITAADLGAESDDGFKPIEELGFGQSALRSDKAMGERLTQELNTRCTFSIHSGPVATLSTVTGTAKTLNELEKRVPGVVAEAMEGFGVAMAAHIASVPFLEIRTISNLVGPRDKSAWRLDVALRSLEHVSKHLKEVL</sequence>
<keyword evidence="4" id="KW-0326">Glycosidase</keyword>
<reference evidence="4" key="1">
    <citation type="submission" date="2020-06" db="EMBL/GenBank/DDBJ databases">
        <title>Insight into the genomes of haloalkaliphilic bacilli from Kenyan soda lakes.</title>
        <authorList>
            <person name="Mwirichia R."/>
            <person name="Villamizar G.C."/>
            <person name="Poehlein A."/>
            <person name="Mugweru J."/>
            <person name="Kipnyargis A."/>
            <person name="Kiplimo D."/>
            <person name="Orwa P."/>
            <person name="Daniel R."/>
        </authorList>
    </citation>
    <scope>NUCLEOTIDE SEQUENCE</scope>
    <source>
        <strain evidence="4">B1096_S55</strain>
    </source>
</reference>
<evidence type="ECO:0000313" key="5">
    <source>
        <dbReference type="Proteomes" id="UP001057753"/>
    </source>
</evidence>
<comment type="pathway">
    <text evidence="1">Quinol/quinone metabolism; menaquinone biosynthesis.</text>
</comment>
<organism evidence="4 5">
    <name type="scientific">Salipaludibacillus agaradhaerens</name>
    <name type="common">Bacillus agaradhaerens</name>
    <dbReference type="NCBI Taxonomy" id="76935"/>
    <lineage>
        <taxon>Bacteria</taxon>
        <taxon>Bacillati</taxon>
        <taxon>Bacillota</taxon>
        <taxon>Bacilli</taxon>
        <taxon>Bacillales</taxon>
        <taxon>Bacillaceae</taxon>
    </lineage>
</organism>
<evidence type="ECO:0000313" key="4">
    <source>
        <dbReference type="EMBL" id="MCR6097914.1"/>
    </source>
</evidence>
<dbReference type="HAMAP" id="MF_00991">
    <property type="entry name" value="MqnB"/>
    <property type="match status" value="1"/>
</dbReference>
<comment type="function">
    <text evidence="1">Catalyzes the hydrolysis of futalosine (FL) to dehypoxanthine futalosine (DHFL) and hypoxanthine, a step in the biosynthesis of menaquinone (MK, vitamin K2).</text>
</comment>
<dbReference type="NCBIfam" id="NF006087">
    <property type="entry name" value="PRK08236.1"/>
    <property type="match status" value="1"/>
</dbReference>
<dbReference type="PANTHER" id="PTHR46832:SF2">
    <property type="entry name" value="FUTALOSINE HYDROLASE"/>
    <property type="match status" value="1"/>
</dbReference>
<evidence type="ECO:0000256" key="1">
    <source>
        <dbReference type="HAMAP-Rule" id="MF_00991"/>
    </source>
</evidence>
<dbReference type="EMBL" id="JABXYM010000001">
    <property type="protein sequence ID" value="MCR6097914.1"/>
    <property type="molecule type" value="Genomic_DNA"/>
</dbReference>
<dbReference type="InterPro" id="IPR000845">
    <property type="entry name" value="Nucleoside_phosphorylase_d"/>
</dbReference>
<dbReference type="GO" id="GO:0009116">
    <property type="term" value="P:nucleoside metabolic process"/>
    <property type="evidence" value="ECO:0007669"/>
    <property type="project" value="InterPro"/>
</dbReference>
<dbReference type="InterPro" id="IPR035994">
    <property type="entry name" value="Nucleoside_phosphorylase_sf"/>
</dbReference>
<name>A0A9Q4B403_SALAG</name>
<proteinExistence type="inferred from homology"/>
<comment type="caution">
    <text evidence="4">The sequence shown here is derived from an EMBL/GenBank/DDBJ whole genome shotgun (WGS) entry which is preliminary data.</text>
</comment>
<protein>
    <recommendedName>
        <fullName evidence="1 2">Futalosine hydrolase</fullName>
        <shortName evidence="1">FL hydrolase</shortName>
        <ecNumber evidence="1 2">3.2.2.26</ecNumber>
    </recommendedName>
    <alternativeName>
        <fullName evidence="1">Futalosine nucleosidase</fullName>
    </alternativeName>
    <alternativeName>
        <fullName evidence="1">Menaquinone biosynthetic enzyme MqnB</fullName>
    </alternativeName>
</protein>
<keyword evidence="5" id="KW-1185">Reference proteome</keyword>
<dbReference type="SUPFAM" id="SSF53167">
    <property type="entry name" value="Purine and uridine phosphorylases"/>
    <property type="match status" value="1"/>
</dbReference>
<comment type="catalytic activity">
    <reaction evidence="1">
        <text>futalosine + H2O = dehypoxanthine futalosine + hypoxanthine</text>
        <dbReference type="Rhea" id="RHEA:25904"/>
        <dbReference type="ChEBI" id="CHEBI:15377"/>
        <dbReference type="ChEBI" id="CHEBI:17368"/>
        <dbReference type="ChEBI" id="CHEBI:58863"/>
        <dbReference type="ChEBI" id="CHEBI:58864"/>
        <dbReference type="EC" id="3.2.2.26"/>
    </reaction>
</comment>
<dbReference type="Pfam" id="PF01048">
    <property type="entry name" value="PNP_UDP_1"/>
    <property type="match status" value="1"/>
</dbReference>
<dbReference type="RefSeq" id="WP_257822291.1">
    <property type="nucleotide sequence ID" value="NZ_JABXYM010000001.1"/>
</dbReference>
<evidence type="ECO:0000256" key="2">
    <source>
        <dbReference type="NCBIfam" id="TIGR03664"/>
    </source>
</evidence>
<dbReference type="PANTHER" id="PTHR46832">
    <property type="entry name" value="5'-METHYLTHIOADENOSINE/S-ADENOSYLHOMOCYSTEINE NUCLEOSIDASE"/>
    <property type="match status" value="1"/>
</dbReference>
<keyword evidence="1 4" id="KW-0378">Hydrolase</keyword>
<dbReference type="GO" id="GO:0019284">
    <property type="term" value="P:L-methionine salvage from S-adenosylmethionine"/>
    <property type="evidence" value="ECO:0007669"/>
    <property type="project" value="TreeGrafter"/>
</dbReference>
<dbReference type="GO" id="GO:0008930">
    <property type="term" value="F:methylthioadenosine nucleosidase activity"/>
    <property type="evidence" value="ECO:0007669"/>
    <property type="project" value="TreeGrafter"/>
</dbReference>
<keyword evidence="1" id="KW-0474">Menaquinone biosynthesis</keyword>
<dbReference type="EC" id="3.2.2.26" evidence="1 2"/>
<dbReference type="Proteomes" id="UP001057753">
    <property type="component" value="Unassembled WGS sequence"/>
</dbReference>